<evidence type="ECO:0000313" key="5">
    <source>
        <dbReference type="Proteomes" id="UP000295517"/>
    </source>
</evidence>
<dbReference type="RefSeq" id="WP_135059767.1">
    <property type="nucleotide sequence ID" value="NZ_CP038254.1"/>
</dbReference>
<evidence type="ECO:0000313" key="4">
    <source>
        <dbReference type="EMBL" id="QBR83364.1"/>
    </source>
</evidence>
<organism evidence="4 5">
    <name type="scientific">Legionella israelensis</name>
    <dbReference type="NCBI Taxonomy" id="454"/>
    <lineage>
        <taxon>Bacteria</taxon>
        <taxon>Pseudomonadati</taxon>
        <taxon>Pseudomonadota</taxon>
        <taxon>Gammaproteobacteria</taxon>
        <taxon>Legionellales</taxon>
        <taxon>Legionellaceae</taxon>
        <taxon>Legionella</taxon>
    </lineage>
</organism>
<dbReference type="AlphaFoldDB" id="A0AAX1EEW0"/>
<dbReference type="InterPro" id="IPR000825">
    <property type="entry name" value="SUF_FeS_clus_asmbl_SufBD_core"/>
</dbReference>
<dbReference type="Pfam" id="PF19295">
    <property type="entry name" value="SufBD_N"/>
    <property type="match status" value="1"/>
</dbReference>
<dbReference type="PANTHER" id="PTHR43575">
    <property type="entry name" value="PROTEIN ABCI7, CHLOROPLASTIC"/>
    <property type="match status" value="1"/>
</dbReference>
<comment type="similarity">
    <text evidence="1">Belongs to the iron-sulfur cluster assembly SufBD family.</text>
</comment>
<protein>
    <submittedName>
        <fullName evidence="4">Fe-S cluster assembly protein SufD</fullName>
    </submittedName>
</protein>
<dbReference type="Pfam" id="PF01458">
    <property type="entry name" value="SUFBD_core"/>
    <property type="match status" value="1"/>
</dbReference>
<accession>A0AAX1EEW0</accession>
<sequence length="426" mass="47871">MSELLRYYHEQARASLSSMPWLAELQQKALRDLSQQGFPKRSDEDWKYTRIEALLEHKFIPGRAQKTVKPDYTTDAPVAHQVRIINGQVFDIEKVAGALPQGVILLSLSEALRQHADKIKPYLGQCFSHEHGFQALNTAMLQTGVFLYLPKGVQLEQPLLLTHWQDEKEQAVHVRHLLIAEENSQASILEEYRGAEQCMYLTNTLTEVIAHAHANISHYKIQRESRMAYHIGHVAVKQEQNSQFNSHSLSLGGKLVRSDVHIQLLQAQASCLLNGIYAPGKQQHVDHHTTIEHLVPNCSSHQDYKGILAGHSRAVFNGKVIVAKGAQGTNARQQNKNLLLSEQAEIDTKPQLEIFADDVLCSHGATVGQLDEEALFYLATRGIEREEASAYLIQAFAAENIQFIPEPILAEWMSHLLNQQLGENNG</sequence>
<dbReference type="EMBL" id="CP038254">
    <property type="protein sequence ID" value="QBR83364.1"/>
    <property type="molecule type" value="Genomic_DNA"/>
</dbReference>
<dbReference type="InterPro" id="IPR011542">
    <property type="entry name" value="SUF_FeS_clus_asmbl_SufD"/>
</dbReference>
<dbReference type="PANTHER" id="PTHR43575:SF1">
    <property type="entry name" value="PROTEIN ABCI7, CHLOROPLASTIC"/>
    <property type="match status" value="1"/>
</dbReference>
<dbReference type="GO" id="GO:0016226">
    <property type="term" value="P:iron-sulfur cluster assembly"/>
    <property type="evidence" value="ECO:0007669"/>
    <property type="project" value="InterPro"/>
</dbReference>
<feature type="domain" description="SUF system FeS cluster assembly SufBD core" evidence="2">
    <location>
        <begin position="165"/>
        <end position="396"/>
    </location>
</feature>
<dbReference type="InterPro" id="IPR055346">
    <property type="entry name" value="Fe-S_cluster_assembly_SufBD"/>
</dbReference>
<dbReference type="SUPFAM" id="SSF101960">
    <property type="entry name" value="Stabilizer of iron transporter SufD"/>
    <property type="match status" value="1"/>
</dbReference>
<proteinExistence type="inferred from homology"/>
<evidence type="ECO:0000259" key="2">
    <source>
        <dbReference type="Pfam" id="PF01458"/>
    </source>
</evidence>
<reference evidence="4 5" key="1">
    <citation type="submission" date="2019-03" db="EMBL/GenBank/DDBJ databases">
        <title>Diverse conjugative elements silence natural transformation in Legionella species.</title>
        <authorList>
            <person name="Durieux I."/>
            <person name="Ginevra C."/>
            <person name="Attaiech L."/>
            <person name="Picq K."/>
            <person name="Juan P.A."/>
            <person name="Jarraud S."/>
            <person name="Charpentier X."/>
        </authorList>
    </citation>
    <scope>NUCLEOTIDE SEQUENCE [LARGE SCALE GENOMIC DNA]</scope>
    <source>
        <strain evidence="4 5">HL-0427-4011</strain>
    </source>
</reference>
<feature type="domain" description="SUF system FeS cluster assembly SufBD N-terminal" evidence="3">
    <location>
        <begin position="7"/>
        <end position="159"/>
    </location>
</feature>
<gene>
    <name evidence="4" type="primary">sufD</name>
    <name evidence="4" type="ORF">E3983_02670</name>
</gene>
<evidence type="ECO:0000256" key="1">
    <source>
        <dbReference type="ARBA" id="ARBA00043967"/>
    </source>
</evidence>
<dbReference type="Proteomes" id="UP000295517">
    <property type="component" value="Chromosome"/>
</dbReference>
<dbReference type="NCBIfam" id="TIGR01981">
    <property type="entry name" value="sufD"/>
    <property type="match status" value="1"/>
</dbReference>
<dbReference type="InterPro" id="IPR045595">
    <property type="entry name" value="SufBD_N"/>
</dbReference>
<name>A0AAX1EEW0_9GAMM</name>
<evidence type="ECO:0000259" key="3">
    <source>
        <dbReference type="Pfam" id="PF19295"/>
    </source>
</evidence>
<dbReference type="InterPro" id="IPR037284">
    <property type="entry name" value="SUF_FeS_clus_asmbl_SufBD_sf"/>
</dbReference>